<reference evidence="14" key="2">
    <citation type="submission" date="2021-04" db="EMBL/GenBank/DDBJ databases">
        <authorList>
            <person name="Gilroy R."/>
        </authorList>
    </citation>
    <scope>NUCLEOTIDE SEQUENCE</scope>
    <source>
        <strain evidence="14">CHK156-179</strain>
    </source>
</reference>
<dbReference type="SUPFAM" id="SSF48019">
    <property type="entry name" value="post-AAA+ oligomerization domain-like"/>
    <property type="match status" value="1"/>
</dbReference>
<evidence type="ECO:0000256" key="3">
    <source>
        <dbReference type="ARBA" id="ARBA00022679"/>
    </source>
</evidence>
<accession>A0A9D2KEE9</accession>
<organism evidence="14 15">
    <name type="scientific">Candidatus Gallimonas gallistercoris</name>
    <dbReference type="NCBI Taxonomy" id="2838602"/>
    <lineage>
        <taxon>Bacteria</taxon>
        <taxon>Bacillati</taxon>
        <taxon>Bacillota</taxon>
        <taxon>Clostridia</taxon>
        <taxon>Candidatus Gallimonas</taxon>
    </lineage>
</organism>
<feature type="region of interest" description="Disordered" evidence="12">
    <location>
        <begin position="387"/>
        <end position="477"/>
    </location>
</feature>
<evidence type="ECO:0000256" key="6">
    <source>
        <dbReference type="ARBA" id="ARBA00022723"/>
    </source>
</evidence>
<evidence type="ECO:0000256" key="8">
    <source>
        <dbReference type="ARBA" id="ARBA00022833"/>
    </source>
</evidence>
<dbReference type="PRINTS" id="PR00300">
    <property type="entry name" value="CLPPROTEASEA"/>
</dbReference>
<dbReference type="GO" id="GO:0009360">
    <property type="term" value="C:DNA polymerase III complex"/>
    <property type="evidence" value="ECO:0007669"/>
    <property type="project" value="InterPro"/>
</dbReference>
<evidence type="ECO:0000256" key="11">
    <source>
        <dbReference type="ARBA" id="ARBA00049244"/>
    </source>
</evidence>
<evidence type="ECO:0000256" key="9">
    <source>
        <dbReference type="ARBA" id="ARBA00022840"/>
    </source>
</evidence>
<dbReference type="SMART" id="SM00382">
    <property type="entry name" value="AAA"/>
    <property type="match status" value="1"/>
</dbReference>
<dbReference type="EMBL" id="DXAJ01000060">
    <property type="protein sequence ID" value="HJA02534.1"/>
    <property type="molecule type" value="Genomic_DNA"/>
</dbReference>
<dbReference type="CDD" id="cd00009">
    <property type="entry name" value="AAA"/>
    <property type="match status" value="1"/>
</dbReference>
<comment type="catalytic activity">
    <reaction evidence="11">
        <text>DNA(n) + a 2'-deoxyribonucleoside 5'-triphosphate = DNA(n+1) + diphosphate</text>
        <dbReference type="Rhea" id="RHEA:22508"/>
        <dbReference type="Rhea" id="RHEA-COMP:17339"/>
        <dbReference type="Rhea" id="RHEA-COMP:17340"/>
        <dbReference type="ChEBI" id="CHEBI:33019"/>
        <dbReference type="ChEBI" id="CHEBI:61560"/>
        <dbReference type="ChEBI" id="CHEBI:173112"/>
        <dbReference type="EC" id="2.7.7.7"/>
    </reaction>
</comment>
<feature type="compositionally biased region" description="Low complexity" evidence="12">
    <location>
        <begin position="387"/>
        <end position="416"/>
    </location>
</feature>
<keyword evidence="6" id="KW-0479">Metal-binding</keyword>
<dbReference type="EC" id="2.7.7.7" evidence="2"/>
<dbReference type="AlphaFoldDB" id="A0A9D2KEE9"/>
<reference evidence="14" key="1">
    <citation type="journal article" date="2021" name="PeerJ">
        <title>Extensive microbial diversity within the chicken gut microbiome revealed by metagenomics and culture.</title>
        <authorList>
            <person name="Gilroy R."/>
            <person name="Ravi A."/>
            <person name="Getino M."/>
            <person name="Pursley I."/>
            <person name="Horton D.L."/>
            <person name="Alikhan N.F."/>
            <person name="Baker D."/>
            <person name="Gharbi K."/>
            <person name="Hall N."/>
            <person name="Watson M."/>
            <person name="Adriaenssens E.M."/>
            <person name="Foster-Nyarko E."/>
            <person name="Jarju S."/>
            <person name="Secka A."/>
            <person name="Antonio M."/>
            <person name="Oren A."/>
            <person name="Chaudhuri R.R."/>
            <person name="La Ragione R."/>
            <person name="Hildebrand F."/>
            <person name="Pallen M.J."/>
        </authorList>
    </citation>
    <scope>NUCLEOTIDE SEQUENCE</scope>
    <source>
        <strain evidence="14">CHK156-179</strain>
    </source>
</reference>
<evidence type="ECO:0000256" key="1">
    <source>
        <dbReference type="ARBA" id="ARBA00006360"/>
    </source>
</evidence>
<gene>
    <name evidence="14" type="primary">dnaX</name>
    <name evidence="14" type="ORF">H9797_04035</name>
</gene>
<evidence type="ECO:0000256" key="2">
    <source>
        <dbReference type="ARBA" id="ARBA00012417"/>
    </source>
</evidence>
<dbReference type="SUPFAM" id="SSF52540">
    <property type="entry name" value="P-loop containing nucleoside triphosphate hydrolases"/>
    <property type="match status" value="1"/>
</dbReference>
<dbReference type="InterPro" id="IPR045085">
    <property type="entry name" value="HLD_clamp_pol_III_gamma_tau"/>
</dbReference>
<dbReference type="Gene3D" id="1.10.8.60">
    <property type="match status" value="1"/>
</dbReference>
<protein>
    <recommendedName>
        <fullName evidence="2">DNA-directed DNA polymerase</fullName>
        <ecNumber evidence="2">2.7.7.7</ecNumber>
    </recommendedName>
</protein>
<dbReference type="Proteomes" id="UP000824221">
    <property type="component" value="Unassembled WGS sequence"/>
</dbReference>
<dbReference type="GO" id="GO:0046872">
    <property type="term" value="F:metal ion binding"/>
    <property type="evidence" value="ECO:0007669"/>
    <property type="project" value="UniProtKB-KW"/>
</dbReference>
<evidence type="ECO:0000313" key="14">
    <source>
        <dbReference type="EMBL" id="HJA02534.1"/>
    </source>
</evidence>
<dbReference type="InterPro" id="IPR003593">
    <property type="entry name" value="AAA+_ATPase"/>
</dbReference>
<dbReference type="FunFam" id="3.40.50.300:FF:000014">
    <property type="entry name" value="DNA polymerase III subunit gamma/tau"/>
    <property type="match status" value="1"/>
</dbReference>
<dbReference type="InterPro" id="IPR001270">
    <property type="entry name" value="ClpA/B"/>
</dbReference>
<keyword evidence="5" id="KW-0235">DNA replication</keyword>
<evidence type="ECO:0000259" key="13">
    <source>
        <dbReference type="SMART" id="SM00382"/>
    </source>
</evidence>
<dbReference type="InterPro" id="IPR022754">
    <property type="entry name" value="DNA_pol_III_gamma-3"/>
</dbReference>
<feature type="compositionally biased region" description="Low complexity" evidence="12">
    <location>
        <begin position="453"/>
        <end position="464"/>
    </location>
</feature>
<dbReference type="Pfam" id="PF13177">
    <property type="entry name" value="DNA_pol3_delta2"/>
    <property type="match status" value="1"/>
</dbReference>
<evidence type="ECO:0000256" key="5">
    <source>
        <dbReference type="ARBA" id="ARBA00022705"/>
    </source>
</evidence>
<dbReference type="InterPro" id="IPR008921">
    <property type="entry name" value="DNA_pol3_clamp-load_cplx_C"/>
</dbReference>
<dbReference type="InterPro" id="IPR050238">
    <property type="entry name" value="DNA_Rep/Repair_Clamp_Loader"/>
</dbReference>
<dbReference type="GO" id="GO:0003887">
    <property type="term" value="F:DNA-directed DNA polymerase activity"/>
    <property type="evidence" value="ECO:0007669"/>
    <property type="project" value="UniProtKB-KW"/>
</dbReference>
<dbReference type="Pfam" id="PF22608">
    <property type="entry name" value="DNAX_ATPase_lid"/>
    <property type="match status" value="1"/>
</dbReference>
<dbReference type="PANTHER" id="PTHR11669">
    <property type="entry name" value="REPLICATION FACTOR C / DNA POLYMERASE III GAMMA-TAU SUBUNIT"/>
    <property type="match status" value="1"/>
</dbReference>
<evidence type="ECO:0000313" key="15">
    <source>
        <dbReference type="Proteomes" id="UP000824221"/>
    </source>
</evidence>
<dbReference type="Gene3D" id="1.20.272.10">
    <property type="match status" value="1"/>
</dbReference>
<sequence>MHTSLYRRYRPQTFGEMVRQEHVVKVLQNQIEQNAVGHAYLFTGPRGTGKTTVARIFARAVNCERPVNGSPCGECAVCRALSEGSLDILEIDAASNNGVNEMRDLREKVQYPPVSGKYKVYIVDEVHMLTDSAFNALLKTLEEPPAHAIFILATTEPHKIPATILSRCMRLDFKLIPEEDLEAHLKRILDGMGKEYEEEAVSAIARAGAGSDRDMLSIAEMCIAYEDKLTYRGVSEVLGAADFSETLALAEALLISDMPTALEGVERILSAGKSVGVLLKDLMAQLNRIAVAKTCRTAEKLLSLPKEQFVKLKAVAEKADGRAVLRATEVLAKAETDMRFVSSPRVCLETAVMRIALPEDDMSTDALLVRLNALERKLQEGAFAVPSAQAASGGQKAARETAAPTAAPAAGAPIQASKFTAAPPAGGYEDEPPFPDEEPVFEEAYFSDEPAPKKAAAPVQAPKPAAAPPAGAPAAAAPVQAPKPAAAPAAGAASPAGAGAEVTFGKFVRTLRKTSRNGVLFTMCSDLMPVFEGGTLVLYTESGTVARSLARAEHRAVMAEVFAQVGVTDFDVRLKGADAPKAVNAAEQLKRDFPDYPIEIK</sequence>
<evidence type="ECO:0000256" key="7">
    <source>
        <dbReference type="ARBA" id="ARBA00022741"/>
    </source>
</evidence>
<dbReference type="Pfam" id="PF12169">
    <property type="entry name" value="DNA_pol3_gamma3"/>
    <property type="match status" value="1"/>
</dbReference>
<dbReference type="NCBIfam" id="TIGR02397">
    <property type="entry name" value="dnaX_nterm"/>
    <property type="match status" value="1"/>
</dbReference>
<evidence type="ECO:0000256" key="4">
    <source>
        <dbReference type="ARBA" id="ARBA00022695"/>
    </source>
</evidence>
<dbReference type="InterPro" id="IPR027417">
    <property type="entry name" value="P-loop_NTPase"/>
</dbReference>
<comment type="similarity">
    <text evidence="1">Belongs to the DnaX/STICHEL family.</text>
</comment>
<keyword evidence="3 14" id="KW-0808">Transferase</keyword>
<dbReference type="GO" id="GO:0006261">
    <property type="term" value="P:DNA-templated DNA replication"/>
    <property type="evidence" value="ECO:0007669"/>
    <property type="project" value="TreeGrafter"/>
</dbReference>
<comment type="caution">
    <text evidence="14">The sequence shown here is derived from an EMBL/GenBank/DDBJ whole genome shotgun (WGS) entry which is preliminary data.</text>
</comment>
<proteinExistence type="inferred from homology"/>
<keyword evidence="10" id="KW-0239">DNA-directed DNA polymerase</keyword>
<keyword evidence="7" id="KW-0547">Nucleotide-binding</keyword>
<keyword evidence="9" id="KW-0067">ATP-binding</keyword>
<evidence type="ECO:0000256" key="10">
    <source>
        <dbReference type="ARBA" id="ARBA00022932"/>
    </source>
</evidence>
<name>A0A9D2KEE9_9FIRM</name>
<dbReference type="GO" id="GO:0005524">
    <property type="term" value="F:ATP binding"/>
    <property type="evidence" value="ECO:0007669"/>
    <property type="project" value="UniProtKB-KW"/>
</dbReference>
<dbReference type="PANTHER" id="PTHR11669:SF0">
    <property type="entry name" value="PROTEIN STICHEL-LIKE 2"/>
    <property type="match status" value="1"/>
</dbReference>
<keyword evidence="4 14" id="KW-0548">Nucleotidyltransferase</keyword>
<evidence type="ECO:0000256" key="12">
    <source>
        <dbReference type="SAM" id="MobiDB-lite"/>
    </source>
</evidence>
<dbReference type="Gene3D" id="3.40.50.300">
    <property type="entry name" value="P-loop containing nucleotide triphosphate hydrolases"/>
    <property type="match status" value="1"/>
</dbReference>
<dbReference type="GO" id="GO:0003677">
    <property type="term" value="F:DNA binding"/>
    <property type="evidence" value="ECO:0007669"/>
    <property type="project" value="InterPro"/>
</dbReference>
<dbReference type="NCBIfam" id="NF004046">
    <property type="entry name" value="PRK05563.1"/>
    <property type="match status" value="1"/>
</dbReference>
<feature type="domain" description="AAA+ ATPase" evidence="13">
    <location>
        <begin position="36"/>
        <end position="177"/>
    </location>
</feature>
<dbReference type="InterPro" id="IPR012763">
    <property type="entry name" value="DNA_pol_III_sug/sutau_N"/>
</dbReference>
<keyword evidence="8" id="KW-0862">Zinc</keyword>
<feature type="compositionally biased region" description="Acidic residues" evidence="12">
    <location>
        <begin position="428"/>
        <end position="441"/>
    </location>
</feature>